<evidence type="ECO:0000256" key="1">
    <source>
        <dbReference type="SAM" id="MobiDB-lite"/>
    </source>
</evidence>
<organism evidence="2 3">
    <name type="scientific">Klebsiella pneumoniae</name>
    <dbReference type="NCBI Taxonomy" id="573"/>
    <lineage>
        <taxon>Bacteria</taxon>
        <taxon>Pseudomonadati</taxon>
        <taxon>Pseudomonadota</taxon>
        <taxon>Gammaproteobacteria</taxon>
        <taxon>Enterobacterales</taxon>
        <taxon>Enterobacteriaceae</taxon>
        <taxon>Klebsiella/Raoultella group</taxon>
        <taxon>Klebsiella</taxon>
        <taxon>Klebsiella pneumoniae complex</taxon>
    </lineage>
</organism>
<protein>
    <submittedName>
        <fullName evidence="2">Uncharacterized protein</fullName>
    </submittedName>
</protein>
<evidence type="ECO:0000313" key="2">
    <source>
        <dbReference type="EMBL" id="STT04014.1"/>
    </source>
</evidence>
<evidence type="ECO:0000313" key="3">
    <source>
        <dbReference type="Proteomes" id="UP000255518"/>
    </source>
</evidence>
<name>A0A377V2C4_KLEPN</name>
<reference evidence="2 3" key="1">
    <citation type="submission" date="2018-06" db="EMBL/GenBank/DDBJ databases">
        <authorList>
            <consortium name="Pathogen Informatics"/>
            <person name="Doyle S."/>
        </authorList>
    </citation>
    <scope>NUCLEOTIDE SEQUENCE [LARGE SCALE GENOMIC DNA]</scope>
    <source>
        <strain evidence="2 3">NCTC13443</strain>
    </source>
</reference>
<dbReference type="EMBL" id="UGKT01000001">
    <property type="protein sequence ID" value="STT04014.1"/>
    <property type="molecule type" value="Genomic_DNA"/>
</dbReference>
<dbReference type="Proteomes" id="UP000255518">
    <property type="component" value="Unassembled WGS sequence"/>
</dbReference>
<sequence>MPQNANYAPILPLITTPRLNHFITTFRPIQDCEIYGVYIWTQHAASSIYPLLQNLEITLRNSIDREATRRFGQEMVGQPGLTVSKPNTKHDFLQQNNPSHRQAEFRLGFRSSA</sequence>
<proteinExistence type="predicted"/>
<gene>
    <name evidence="2" type="ORF">NCTC13443_04313</name>
</gene>
<accession>A0A377V2C4</accession>
<dbReference type="AlphaFoldDB" id="A0A377V2C4"/>
<feature type="region of interest" description="Disordered" evidence="1">
    <location>
        <begin position="74"/>
        <end position="97"/>
    </location>
</feature>